<evidence type="ECO:0000256" key="10">
    <source>
        <dbReference type="PIRSR" id="PIRSR006615-2"/>
    </source>
</evidence>
<evidence type="ECO:0000256" key="9">
    <source>
        <dbReference type="PIRSR" id="PIRSR006615-1"/>
    </source>
</evidence>
<comment type="caution">
    <text evidence="11">The sequence shown here is derived from an EMBL/GenBank/DDBJ whole genome shotgun (WGS) entry which is preliminary data.</text>
</comment>
<dbReference type="PRINTS" id="PR00998">
    <property type="entry name" value="CRBOXYPTASET"/>
</dbReference>
<dbReference type="PROSITE" id="PS52034">
    <property type="entry name" value="PEPTIDASE_M32"/>
    <property type="match status" value="1"/>
</dbReference>
<evidence type="ECO:0000313" key="12">
    <source>
        <dbReference type="Proteomes" id="UP000298210"/>
    </source>
</evidence>
<dbReference type="SUPFAM" id="SSF55486">
    <property type="entry name" value="Metalloproteases ('zincins'), catalytic domain"/>
    <property type="match status" value="1"/>
</dbReference>
<comment type="cofactor">
    <cofactor evidence="9">
        <name>Zn(2+)</name>
        <dbReference type="ChEBI" id="CHEBI:29105"/>
    </cofactor>
    <text evidence="9">Binds 1 zinc ion per subunit.</text>
</comment>
<dbReference type="GO" id="GO:0004181">
    <property type="term" value="F:metallocarboxypeptidase activity"/>
    <property type="evidence" value="ECO:0007669"/>
    <property type="project" value="UniProtKB-UniRule"/>
</dbReference>
<evidence type="ECO:0000256" key="6">
    <source>
        <dbReference type="ARBA" id="ARBA00052755"/>
    </source>
</evidence>
<dbReference type="PIRSF" id="PIRSF006615">
    <property type="entry name" value="Zn_crbxpep_Taq"/>
    <property type="match status" value="1"/>
</dbReference>
<accession>A0A4Y7WPE3</accession>
<dbReference type="RefSeq" id="WP_124742109.1">
    <property type="nucleotide sequence ID" value="NZ_LDIM01000012.1"/>
</dbReference>
<keyword evidence="3 8" id="KW-0479">Metal-binding</keyword>
<evidence type="ECO:0000313" key="11">
    <source>
        <dbReference type="EMBL" id="TES50408.1"/>
    </source>
</evidence>
<evidence type="ECO:0000256" key="8">
    <source>
        <dbReference type="PIRNR" id="PIRNR006615"/>
    </source>
</evidence>
<comment type="similarity">
    <text evidence="7 8">Belongs to the peptidase M32 family.</text>
</comment>
<dbReference type="AlphaFoldDB" id="A0A4Y7WPE3"/>
<dbReference type="GO" id="GO:0008270">
    <property type="term" value="F:zinc ion binding"/>
    <property type="evidence" value="ECO:0007669"/>
    <property type="project" value="UniProtKB-ARBA"/>
</dbReference>
<feature type="binding site" evidence="9">
    <location>
        <position position="266"/>
    </location>
    <ligand>
        <name>Zn(2+)</name>
        <dbReference type="ChEBI" id="CHEBI:29105"/>
        <note>catalytic</note>
    </ligand>
</feature>
<reference evidence="11 12" key="1">
    <citation type="submission" date="2019-03" db="EMBL/GenBank/DDBJ databases">
        <authorList>
            <person name="Liu G."/>
        </authorList>
    </citation>
    <scope>NUCLEOTIDE SEQUENCE [LARGE SCALE GENOMIC DNA]</scope>
    <source>
        <strain evidence="11 12">DSM 19099</strain>
    </source>
</reference>
<dbReference type="PANTHER" id="PTHR34217:SF1">
    <property type="entry name" value="CARBOXYPEPTIDASE 1"/>
    <property type="match status" value="1"/>
</dbReference>
<evidence type="ECO:0000256" key="2">
    <source>
        <dbReference type="ARBA" id="ARBA00022670"/>
    </source>
</evidence>
<sequence>MKQAEEKFTDYLKRKNHYEQLVGLMIWDARTGAPTGAVEQRADVMSTISSDIFSMTTSPELKELIDELKTKKDHSAVLNRAVEEAEKAYNRNTKIPADEYAAFVRLQTNAEAKWEEAKRENDFDIFKPYLKELVAFKKRFITYLGYEKHPYNTLLDDFEPGVFTDTLDAVFSELKSHLIPLIQRVSASKHQPETTCLFKHFPKSDQEKLSISFLKTMGYDFTKGRLDESVHPFAIGINPSDVRVTTKYNENDFRVALLGTIHEGGHALYEQHIDENLIPYNLARGTSMGIHESQSLFWEKFIGQSYSFWEVMYKELAAHGTGQFDQVPLDDFYFALNEAKPSMIRIEADELTYCLHIILRYELEKGLFEGTIEVDELPKLWNDKMEEYLGIRPDHNGEGVLQDVHWSSGDFGYFPSYALGFIYAAQINQVIRKEIPDVDDLIRSENLEPIREWLTEQIHQYGAVKKPKELIAAMTGGGIDPQPLIHYLTEKYTRLYQL</sequence>
<dbReference type="PANTHER" id="PTHR34217">
    <property type="entry name" value="METAL-DEPENDENT CARBOXYPEPTIDASE"/>
    <property type="match status" value="1"/>
</dbReference>
<organism evidence="11 12">
    <name type="scientific">Shouchella lehensis</name>
    <dbReference type="NCBI Taxonomy" id="300825"/>
    <lineage>
        <taxon>Bacteria</taxon>
        <taxon>Bacillati</taxon>
        <taxon>Bacillota</taxon>
        <taxon>Bacilli</taxon>
        <taxon>Bacillales</taxon>
        <taxon>Bacillaceae</taxon>
        <taxon>Shouchella</taxon>
    </lineage>
</organism>
<dbReference type="InterPro" id="IPR001333">
    <property type="entry name" value="Peptidase_M32_Taq"/>
</dbReference>
<feature type="binding site" evidence="9">
    <location>
        <position position="262"/>
    </location>
    <ligand>
        <name>Zn(2+)</name>
        <dbReference type="ChEBI" id="CHEBI:29105"/>
        <note>catalytic</note>
    </ligand>
</feature>
<feature type="active site" description="Proton donor/acceptor" evidence="10">
    <location>
        <position position="263"/>
    </location>
</feature>
<keyword evidence="4 8" id="KW-0378">Hydrolase</keyword>
<gene>
    <name evidence="11" type="ORF">E2L03_00290</name>
</gene>
<evidence type="ECO:0000256" key="4">
    <source>
        <dbReference type="ARBA" id="ARBA00022801"/>
    </source>
</evidence>
<evidence type="ECO:0000256" key="3">
    <source>
        <dbReference type="ARBA" id="ARBA00022723"/>
    </source>
</evidence>
<dbReference type="GO" id="GO:0006508">
    <property type="term" value="P:proteolysis"/>
    <property type="evidence" value="ECO:0007669"/>
    <property type="project" value="UniProtKB-UniRule"/>
</dbReference>
<dbReference type="Proteomes" id="UP000298210">
    <property type="component" value="Unassembled WGS sequence"/>
</dbReference>
<dbReference type="Pfam" id="PF02074">
    <property type="entry name" value="Peptidase_M32"/>
    <property type="match status" value="1"/>
</dbReference>
<dbReference type="EMBL" id="SNUX01000001">
    <property type="protein sequence ID" value="TES50408.1"/>
    <property type="molecule type" value="Genomic_DNA"/>
</dbReference>
<comment type="function">
    <text evidence="8">Broad specificity carboxypetidase that releases amino acids sequentially from the C-terminus, including neutral, aromatic, polar and basic residues.</text>
</comment>
<proteinExistence type="inferred from homology"/>
<feature type="binding site" evidence="9">
    <location>
        <position position="292"/>
    </location>
    <ligand>
        <name>Zn(2+)</name>
        <dbReference type="ChEBI" id="CHEBI:29105"/>
        <note>catalytic</note>
    </ligand>
</feature>
<dbReference type="EC" id="3.4.17.19" evidence="8"/>
<comment type="catalytic activity">
    <reaction evidence="6 8">
        <text>Release of a C-terminal amino acid with broad specificity, except for -Pro.</text>
        <dbReference type="EC" id="3.4.17.19"/>
    </reaction>
</comment>
<dbReference type="Gene3D" id="1.10.1370.30">
    <property type="match status" value="1"/>
</dbReference>
<keyword evidence="1 8" id="KW-0121">Carboxypeptidase</keyword>
<keyword evidence="9" id="KW-0862">Zinc</keyword>
<evidence type="ECO:0000256" key="7">
    <source>
        <dbReference type="ARBA" id="ARBA00061580"/>
    </source>
</evidence>
<dbReference type="CDD" id="cd06460">
    <property type="entry name" value="M32_Taq"/>
    <property type="match status" value="1"/>
</dbReference>
<evidence type="ECO:0000256" key="1">
    <source>
        <dbReference type="ARBA" id="ARBA00022645"/>
    </source>
</evidence>
<dbReference type="FunFam" id="1.10.1370.30:FF:000003">
    <property type="entry name" value="Thermostable carboxypeptidase 1"/>
    <property type="match status" value="1"/>
</dbReference>
<protein>
    <recommendedName>
        <fullName evidence="8">Metal-dependent carboxypeptidase</fullName>
        <ecNumber evidence="8">3.4.17.19</ecNumber>
    </recommendedName>
</protein>
<keyword evidence="5 8" id="KW-0482">Metalloprotease</keyword>
<name>A0A4Y7WPE3_9BACI</name>
<evidence type="ECO:0000256" key="5">
    <source>
        <dbReference type="ARBA" id="ARBA00023049"/>
    </source>
</evidence>
<keyword evidence="2 8" id="KW-0645">Protease</keyword>